<keyword evidence="3" id="KW-0813">Transport</keyword>
<dbReference type="Gene3D" id="3.90.76.10">
    <property type="entry name" value="Dipeptide-binding Protein, Domain 1"/>
    <property type="match status" value="1"/>
</dbReference>
<evidence type="ECO:0000256" key="5">
    <source>
        <dbReference type="SAM" id="SignalP"/>
    </source>
</evidence>
<dbReference type="PANTHER" id="PTHR30290:SF10">
    <property type="entry name" value="PERIPLASMIC OLIGOPEPTIDE-BINDING PROTEIN-RELATED"/>
    <property type="match status" value="1"/>
</dbReference>
<evidence type="ECO:0000259" key="6">
    <source>
        <dbReference type="Pfam" id="PF00496"/>
    </source>
</evidence>
<evidence type="ECO:0000256" key="3">
    <source>
        <dbReference type="ARBA" id="ARBA00022448"/>
    </source>
</evidence>
<comment type="subcellular location">
    <subcellularLocation>
        <location evidence="1">Cell envelope</location>
    </subcellularLocation>
</comment>
<evidence type="ECO:0000313" key="8">
    <source>
        <dbReference type="Proteomes" id="UP000811492"/>
    </source>
</evidence>
<dbReference type="SUPFAM" id="SSF53850">
    <property type="entry name" value="Periplasmic binding protein-like II"/>
    <property type="match status" value="1"/>
</dbReference>
<dbReference type="PROSITE" id="PS51257">
    <property type="entry name" value="PROKAR_LIPOPROTEIN"/>
    <property type="match status" value="1"/>
</dbReference>
<organism evidence="7 8">
    <name type="scientific">Leucobacter manosquensis</name>
    <dbReference type="NCBI Taxonomy" id="2810611"/>
    <lineage>
        <taxon>Bacteria</taxon>
        <taxon>Bacillati</taxon>
        <taxon>Actinomycetota</taxon>
        <taxon>Actinomycetes</taxon>
        <taxon>Micrococcales</taxon>
        <taxon>Microbacteriaceae</taxon>
        <taxon>Leucobacter</taxon>
    </lineage>
</organism>
<gene>
    <name evidence="7" type="ORF">JSQ98_12170</name>
</gene>
<keyword evidence="8" id="KW-1185">Reference proteome</keyword>
<name>A0ABS5M8H4_9MICO</name>
<dbReference type="PANTHER" id="PTHR30290">
    <property type="entry name" value="PERIPLASMIC BINDING COMPONENT OF ABC TRANSPORTER"/>
    <property type="match status" value="1"/>
</dbReference>
<evidence type="ECO:0000256" key="4">
    <source>
        <dbReference type="ARBA" id="ARBA00022729"/>
    </source>
</evidence>
<feature type="signal peptide" evidence="5">
    <location>
        <begin position="1"/>
        <end position="34"/>
    </location>
</feature>
<protein>
    <recommendedName>
        <fullName evidence="6">Solute-binding protein family 5 domain-containing protein</fullName>
    </recommendedName>
</protein>
<comment type="caution">
    <text evidence="7">The sequence shown here is derived from an EMBL/GenBank/DDBJ whole genome shotgun (WGS) entry which is preliminary data.</text>
</comment>
<dbReference type="InterPro" id="IPR000914">
    <property type="entry name" value="SBP_5_dom"/>
</dbReference>
<dbReference type="Proteomes" id="UP000811492">
    <property type="component" value="Unassembled WGS sequence"/>
</dbReference>
<dbReference type="Gene3D" id="3.10.105.10">
    <property type="entry name" value="Dipeptide-binding Protein, Domain 3"/>
    <property type="match status" value="1"/>
</dbReference>
<dbReference type="InterPro" id="IPR030678">
    <property type="entry name" value="Peptide/Ni-bd"/>
</dbReference>
<keyword evidence="4 5" id="KW-0732">Signal</keyword>
<sequence length="522" mass="55877">MSFTRSNRPKPWLSVLSLGAVAALALSGCGGSSANESDGGDGAAEQVLTFGLSADPAQPITGAAQGTAVNQLLTMVHRGLMSFGADGEAVPALAETVDTPDDTTFVFTLHEGLTFSDDSPLTADNVKNTLDYYRDAANGSQLAAPFADVETVESDGDLQVTVSLSQPNTAFLQYLALPFAAIVPDASLNPETANWIGAGPWEMTNLDQGIGLTMEKNEGYYDADNVALDGIDVKFYADGEARTNALLSGDVDLIDYVTWENFDRVADAGFTVDQVNGPFQFVQFNVEDGPFADPKVRQAVAHALNRENSVLAAFQSNGEALNGLSISESDPAYDENLENLWEYDPEKAKSLLAEAGYEDGFPATLLATSQYTFLQDNALSVQEDLKAIGIDVTLDAPDWSTRVSKGNEGEYDIAVSGDTGMVADPSYLLNWVTDGRNYNVSWGYGNEEITSLISDGLQATDDATKHEIYQEIGELWAEDVPFASLNTRAQAYGYSDDVAGFSNLPGTLTFYSGYMLANTSMQ</sequence>
<reference evidence="7 8" key="1">
    <citation type="submission" date="2021-02" db="EMBL/GenBank/DDBJ databases">
        <title>Draft genome and description of Leucobacter sp nov strain Marseille-Q4368.</title>
        <authorList>
            <person name="Boxberger M."/>
            <person name="La Scola B."/>
        </authorList>
    </citation>
    <scope>NUCLEOTIDE SEQUENCE [LARGE SCALE GENOMIC DNA]</scope>
    <source>
        <strain evidence="7 8">Marseille-Q4368</strain>
    </source>
</reference>
<feature type="domain" description="Solute-binding protein family 5" evidence="6">
    <location>
        <begin position="89"/>
        <end position="438"/>
    </location>
</feature>
<dbReference type="PIRSF" id="PIRSF002741">
    <property type="entry name" value="MppA"/>
    <property type="match status" value="1"/>
</dbReference>
<dbReference type="EMBL" id="JAFEVO010000001">
    <property type="protein sequence ID" value="MBS3182941.1"/>
    <property type="molecule type" value="Genomic_DNA"/>
</dbReference>
<dbReference type="RefSeq" id="WP_211649914.1">
    <property type="nucleotide sequence ID" value="NZ_JAFEVO010000001.1"/>
</dbReference>
<dbReference type="InterPro" id="IPR039424">
    <property type="entry name" value="SBP_5"/>
</dbReference>
<feature type="chain" id="PRO_5046582265" description="Solute-binding protein family 5 domain-containing protein" evidence="5">
    <location>
        <begin position="35"/>
        <end position="522"/>
    </location>
</feature>
<evidence type="ECO:0000256" key="2">
    <source>
        <dbReference type="ARBA" id="ARBA00005695"/>
    </source>
</evidence>
<dbReference type="Pfam" id="PF00496">
    <property type="entry name" value="SBP_bac_5"/>
    <property type="match status" value="1"/>
</dbReference>
<evidence type="ECO:0000313" key="7">
    <source>
        <dbReference type="EMBL" id="MBS3182941.1"/>
    </source>
</evidence>
<proteinExistence type="inferred from homology"/>
<accession>A0ABS5M8H4</accession>
<evidence type="ECO:0000256" key="1">
    <source>
        <dbReference type="ARBA" id="ARBA00004196"/>
    </source>
</evidence>
<dbReference type="Gene3D" id="3.40.190.10">
    <property type="entry name" value="Periplasmic binding protein-like II"/>
    <property type="match status" value="1"/>
</dbReference>
<comment type="similarity">
    <text evidence="2">Belongs to the bacterial solute-binding protein 5 family.</text>
</comment>